<dbReference type="AlphaFoldDB" id="A0A378B9G5"/>
<organism evidence="1 2">
    <name type="scientific">Klebsiella pneumoniae subsp. ozaenae</name>
    <dbReference type="NCBI Taxonomy" id="574"/>
    <lineage>
        <taxon>Bacteria</taxon>
        <taxon>Pseudomonadati</taxon>
        <taxon>Pseudomonadota</taxon>
        <taxon>Gammaproteobacteria</taxon>
        <taxon>Enterobacterales</taxon>
        <taxon>Enterobacteriaceae</taxon>
        <taxon>Klebsiella/Raoultella group</taxon>
        <taxon>Klebsiella</taxon>
        <taxon>Klebsiella pneumoniae complex</taxon>
    </lineage>
</organism>
<gene>
    <name evidence="1" type="ORF">NCTC10313_07104</name>
</gene>
<accession>A0A378B9G5</accession>
<protein>
    <submittedName>
        <fullName evidence="1">Lactaldehyde reductase</fullName>
    </submittedName>
</protein>
<dbReference type="Proteomes" id="UP000254487">
    <property type="component" value="Unassembled WGS sequence"/>
</dbReference>
<sequence length="33" mass="3552">MTSNAVIIDSERQVKEVIIDPNLIPDIASTTPA</sequence>
<name>A0A378B9G5_KLEPO</name>
<evidence type="ECO:0000313" key="1">
    <source>
        <dbReference type="EMBL" id="STV32516.1"/>
    </source>
</evidence>
<proteinExistence type="predicted"/>
<dbReference type="EMBL" id="UGLW01000003">
    <property type="protein sequence ID" value="STV32516.1"/>
    <property type="molecule type" value="Genomic_DNA"/>
</dbReference>
<evidence type="ECO:0000313" key="2">
    <source>
        <dbReference type="Proteomes" id="UP000254487"/>
    </source>
</evidence>
<reference evidence="1 2" key="1">
    <citation type="submission" date="2018-06" db="EMBL/GenBank/DDBJ databases">
        <authorList>
            <consortium name="Pathogen Informatics"/>
            <person name="Doyle S."/>
        </authorList>
    </citation>
    <scope>NUCLEOTIDE SEQUENCE [LARGE SCALE GENOMIC DNA]</scope>
    <source>
        <strain evidence="1 2">NCTC10313</strain>
    </source>
</reference>